<dbReference type="AlphaFoldDB" id="A0A2W5RI31"/>
<dbReference type="Proteomes" id="UP000249282">
    <property type="component" value="Unassembled WGS sequence"/>
</dbReference>
<protein>
    <submittedName>
        <fullName evidence="1">Uncharacterized protein</fullName>
    </submittedName>
</protein>
<gene>
    <name evidence="1" type="ORF">DI542_08440</name>
</gene>
<reference evidence="1 2" key="1">
    <citation type="submission" date="2017-11" db="EMBL/GenBank/DDBJ databases">
        <title>Infants hospitalized years apart are colonized by the same room-sourced microbial strains.</title>
        <authorList>
            <person name="Brooks B."/>
            <person name="Olm M.R."/>
            <person name="Firek B.A."/>
            <person name="Baker R."/>
            <person name="Thomas B.C."/>
            <person name="Morowitz M.J."/>
            <person name="Banfield J.F."/>
        </authorList>
    </citation>
    <scope>NUCLEOTIDE SEQUENCE [LARGE SCALE GENOMIC DNA]</scope>
    <source>
        <strain evidence="1">S2_003_000_R3_20</strain>
    </source>
</reference>
<dbReference type="EMBL" id="QFQJ01000039">
    <property type="protein sequence ID" value="PZQ90138.1"/>
    <property type="molecule type" value="Genomic_DNA"/>
</dbReference>
<comment type="caution">
    <text evidence="1">The sequence shown here is derived from an EMBL/GenBank/DDBJ whole genome shotgun (WGS) entry which is preliminary data.</text>
</comment>
<accession>A0A2W5RI31</accession>
<organism evidence="1 2">
    <name type="scientific">Acinetobacter johnsonii</name>
    <dbReference type="NCBI Taxonomy" id="40214"/>
    <lineage>
        <taxon>Bacteria</taxon>
        <taxon>Pseudomonadati</taxon>
        <taxon>Pseudomonadota</taxon>
        <taxon>Gammaproteobacteria</taxon>
        <taxon>Moraxellales</taxon>
        <taxon>Moraxellaceae</taxon>
        <taxon>Acinetobacter</taxon>
    </lineage>
</organism>
<evidence type="ECO:0000313" key="1">
    <source>
        <dbReference type="EMBL" id="PZQ90138.1"/>
    </source>
</evidence>
<evidence type="ECO:0000313" key="2">
    <source>
        <dbReference type="Proteomes" id="UP000249282"/>
    </source>
</evidence>
<name>A0A2W5RI31_ACIJO</name>
<sequence>MMTNTQALRAILARVGSFTGMLKEHIQLANNPLHEGKPFEPPEKEIWSKITVSNAGKFITGMGDKPCTRTTGIIFIQLFAPLNTGTDELSQLADKWAEHMEFYKVDQLELREANIIDAGHSSAIGDPSSMSYYQYNVNVSYIVN</sequence>
<dbReference type="Gene3D" id="3.30.2000.20">
    <property type="match status" value="1"/>
</dbReference>
<proteinExistence type="predicted"/>